<reference evidence="2 3" key="1">
    <citation type="journal article" date="2010" name="Science">
        <title>Genomic comparison of the ants Camponotus floridanus and Harpegnathos saltator.</title>
        <authorList>
            <person name="Bonasio R."/>
            <person name="Zhang G."/>
            <person name="Ye C."/>
            <person name="Mutti N.S."/>
            <person name="Fang X."/>
            <person name="Qin N."/>
            <person name="Donahue G."/>
            <person name="Yang P."/>
            <person name="Li Q."/>
            <person name="Li C."/>
            <person name="Zhang P."/>
            <person name="Huang Z."/>
            <person name="Berger S.L."/>
            <person name="Reinberg D."/>
            <person name="Wang J."/>
            <person name="Liebig J."/>
        </authorList>
    </citation>
    <scope>NUCLEOTIDE SEQUENCE [LARGE SCALE GENOMIC DNA]</scope>
    <source>
        <strain evidence="2 3">R22 G/1</strain>
    </source>
</reference>
<gene>
    <name evidence="2" type="ORF">EAI_07346</name>
</gene>
<evidence type="ECO:0000313" key="3">
    <source>
        <dbReference type="Proteomes" id="UP000008237"/>
    </source>
</evidence>
<proteinExistence type="predicted"/>
<dbReference type="AlphaFoldDB" id="E2BID3"/>
<organism evidence="3">
    <name type="scientific">Harpegnathos saltator</name>
    <name type="common">Jerdon's jumping ant</name>
    <dbReference type="NCBI Taxonomy" id="610380"/>
    <lineage>
        <taxon>Eukaryota</taxon>
        <taxon>Metazoa</taxon>
        <taxon>Ecdysozoa</taxon>
        <taxon>Arthropoda</taxon>
        <taxon>Hexapoda</taxon>
        <taxon>Insecta</taxon>
        <taxon>Pterygota</taxon>
        <taxon>Neoptera</taxon>
        <taxon>Endopterygota</taxon>
        <taxon>Hymenoptera</taxon>
        <taxon>Apocrita</taxon>
        <taxon>Aculeata</taxon>
        <taxon>Formicoidea</taxon>
        <taxon>Formicidae</taxon>
        <taxon>Ponerinae</taxon>
        <taxon>Ponerini</taxon>
        <taxon>Harpegnathos</taxon>
    </lineage>
</organism>
<keyword evidence="3" id="KW-1185">Reference proteome</keyword>
<name>E2BID3_HARSA</name>
<feature type="region of interest" description="Disordered" evidence="1">
    <location>
        <begin position="35"/>
        <end position="86"/>
    </location>
</feature>
<evidence type="ECO:0000256" key="1">
    <source>
        <dbReference type="SAM" id="MobiDB-lite"/>
    </source>
</evidence>
<dbReference type="EMBL" id="GL448504">
    <property type="protein sequence ID" value="EFN84521.1"/>
    <property type="molecule type" value="Genomic_DNA"/>
</dbReference>
<evidence type="ECO:0000313" key="2">
    <source>
        <dbReference type="EMBL" id="EFN84521.1"/>
    </source>
</evidence>
<accession>E2BID3</accession>
<feature type="compositionally biased region" description="Low complexity" evidence="1">
    <location>
        <begin position="61"/>
        <end position="70"/>
    </location>
</feature>
<dbReference type="InParanoid" id="E2BID3"/>
<protein>
    <submittedName>
        <fullName evidence="2">Uncharacterized protein</fullName>
    </submittedName>
</protein>
<feature type="region of interest" description="Disordered" evidence="1">
    <location>
        <begin position="1"/>
        <end position="22"/>
    </location>
</feature>
<dbReference type="Proteomes" id="UP000008237">
    <property type="component" value="Unassembled WGS sequence"/>
</dbReference>
<feature type="compositionally biased region" description="Basic and acidic residues" evidence="1">
    <location>
        <begin position="48"/>
        <end position="60"/>
    </location>
</feature>
<sequence length="221" mass="24829">MKVSPLVIPCASPSTGASARSRPLYVRRWGTYPHPRAVSLKSPLDPRLVLEGKKSSRGENNENNNDNNNNDNDDDDDDGGGGGGPIERVYNYNYRSNLRRNHLRQAIPVTSPGSAESLWPIGVFLPPIDINDLGYSWHEAQRGFSNLYKSQERDPYLLTGREAMMAIKYLYGLGELFFDDYPHVRALLRNQEERRLNGLHGNVLSSLNPQSPFYRKGAGLN</sequence>
<dbReference type="OrthoDB" id="8117927at2759"/>